<evidence type="ECO:0000256" key="3">
    <source>
        <dbReference type="ARBA" id="ARBA00022723"/>
    </source>
</evidence>
<evidence type="ECO:0000313" key="9">
    <source>
        <dbReference type="Proteomes" id="UP000248783"/>
    </source>
</evidence>
<evidence type="ECO:0000256" key="5">
    <source>
        <dbReference type="ARBA" id="ARBA00022842"/>
    </source>
</evidence>
<dbReference type="AlphaFoldDB" id="A0A2W5WLE8"/>
<dbReference type="SUPFAM" id="SSF55811">
    <property type="entry name" value="Nudix"/>
    <property type="match status" value="1"/>
</dbReference>
<evidence type="ECO:0000313" key="8">
    <source>
        <dbReference type="EMBL" id="PZR52117.1"/>
    </source>
</evidence>
<dbReference type="GO" id="GO:0046872">
    <property type="term" value="F:metal ion binding"/>
    <property type="evidence" value="ECO:0007669"/>
    <property type="project" value="UniProtKB-KW"/>
</dbReference>
<dbReference type="Gene3D" id="3.90.79.10">
    <property type="entry name" value="Nucleoside Triphosphate Pyrophosphohydrolase"/>
    <property type="match status" value="1"/>
</dbReference>
<dbReference type="Proteomes" id="UP000248783">
    <property type="component" value="Unassembled WGS sequence"/>
</dbReference>
<protein>
    <submittedName>
        <fullName evidence="8">NUDIX hydrolase</fullName>
    </submittedName>
</protein>
<dbReference type="Pfam" id="PF00293">
    <property type="entry name" value="NUDIX"/>
    <property type="match status" value="1"/>
</dbReference>
<evidence type="ECO:0000256" key="2">
    <source>
        <dbReference type="ARBA" id="ARBA00005582"/>
    </source>
</evidence>
<evidence type="ECO:0000256" key="6">
    <source>
        <dbReference type="PIRSR" id="PIRSR017340-1"/>
    </source>
</evidence>
<dbReference type="RefSeq" id="WP_111251680.1">
    <property type="nucleotide sequence ID" value="NZ_QKWH01000012.1"/>
</dbReference>
<dbReference type="PIRSF" id="PIRSF017340">
    <property type="entry name" value="Nudix_hydro"/>
    <property type="match status" value="1"/>
</dbReference>
<dbReference type="InterPro" id="IPR024195">
    <property type="entry name" value="NUDIX_hydrolase_YfcD_pred"/>
</dbReference>
<feature type="binding site" evidence="6">
    <location>
        <position position="86"/>
    </location>
    <ligand>
        <name>Mg(2+)</name>
        <dbReference type="ChEBI" id="CHEBI:18420"/>
    </ligand>
</feature>
<keyword evidence="3 6" id="KW-0479">Metal-binding</keyword>
<keyword evidence="4 8" id="KW-0378">Hydrolase</keyword>
<evidence type="ECO:0000256" key="4">
    <source>
        <dbReference type="ARBA" id="ARBA00022801"/>
    </source>
</evidence>
<dbReference type="InterPro" id="IPR020084">
    <property type="entry name" value="NUDIX_hydrolase_CS"/>
</dbReference>
<dbReference type="InterPro" id="IPR000086">
    <property type="entry name" value="NUDIX_hydrolase_dom"/>
</dbReference>
<accession>A0A2W5WLE8</accession>
<sequence length="170" mass="18197">MGELVALYDDTGRPSGQVADRAEVRARNLRHAATAVVVRNGAGEIYVHRRTASKDVYPGLHDFCAGGVLQAGEDPHAAALREVAEELGVTGVPLEPLGEADYADARTRYRAFCFTCAYDGPVTWQPEEVAWGAWVTPQRLLGMLGEVPFVPDSPALLGGWLRTLAGPAPS</sequence>
<proteinExistence type="inferred from homology"/>
<dbReference type="PROSITE" id="PS51462">
    <property type="entry name" value="NUDIX"/>
    <property type="match status" value="1"/>
</dbReference>
<keyword evidence="5 6" id="KW-0460">Magnesium</keyword>
<comment type="cofactor">
    <cofactor evidence="1">
        <name>Mg(2+)</name>
        <dbReference type="ChEBI" id="CHEBI:18420"/>
    </cofactor>
</comment>
<comment type="similarity">
    <text evidence="2">Belongs to the Nudix hydrolase family.</text>
</comment>
<name>A0A2W5WLE8_9MICO</name>
<feature type="binding site" evidence="6">
    <location>
        <position position="82"/>
    </location>
    <ligand>
        <name>Mg(2+)</name>
        <dbReference type="ChEBI" id="CHEBI:18420"/>
    </ligand>
</feature>
<keyword evidence="9" id="KW-1185">Reference proteome</keyword>
<dbReference type="GO" id="GO:0016817">
    <property type="term" value="F:hydrolase activity, acting on acid anhydrides"/>
    <property type="evidence" value="ECO:0007669"/>
    <property type="project" value="InterPro"/>
</dbReference>
<feature type="domain" description="Nudix hydrolase" evidence="7">
    <location>
        <begin position="29"/>
        <end position="157"/>
    </location>
</feature>
<organism evidence="8 9">
    <name type="scientific">Xylanimonas oleitrophica</name>
    <dbReference type="NCBI Taxonomy" id="2607479"/>
    <lineage>
        <taxon>Bacteria</taxon>
        <taxon>Bacillati</taxon>
        <taxon>Actinomycetota</taxon>
        <taxon>Actinomycetes</taxon>
        <taxon>Micrococcales</taxon>
        <taxon>Promicromonosporaceae</taxon>
        <taxon>Xylanimonas</taxon>
    </lineage>
</organism>
<evidence type="ECO:0000259" key="7">
    <source>
        <dbReference type="PROSITE" id="PS51462"/>
    </source>
</evidence>
<evidence type="ECO:0000256" key="1">
    <source>
        <dbReference type="ARBA" id="ARBA00001946"/>
    </source>
</evidence>
<comment type="caution">
    <text evidence="8">The sequence shown here is derived from an EMBL/GenBank/DDBJ whole genome shotgun (WGS) entry which is preliminary data.</text>
</comment>
<dbReference type="EMBL" id="QKWH01000012">
    <property type="protein sequence ID" value="PZR52117.1"/>
    <property type="molecule type" value="Genomic_DNA"/>
</dbReference>
<dbReference type="PANTHER" id="PTHR10885:SF0">
    <property type="entry name" value="ISOPENTENYL-DIPHOSPHATE DELTA-ISOMERASE"/>
    <property type="match status" value="1"/>
</dbReference>
<dbReference type="CDD" id="cd04697">
    <property type="entry name" value="NUDIX_Hydrolase"/>
    <property type="match status" value="1"/>
</dbReference>
<dbReference type="PROSITE" id="PS00893">
    <property type="entry name" value="NUDIX_BOX"/>
    <property type="match status" value="1"/>
</dbReference>
<reference evidence="8 9" key="1">
    <citation type="submission" date="2018-06" db="EMBL/GenBank/DDBJ databases">
        <title>Whole genome sequencing of a novel hydrocarbon degrading bacterial strain, PW21 isolated from oil contaminated produced water sample.</title>
        <authorList>
            <person name="Nagkirti P."/>
            <person name="Shaikh A."/>
            <person name="Gowdaman V."/>
            <person name="Engineer A.E."/>
            <person name="Dagar S."/>
            <person name="Dhakephalkar P.K."/>
        </authorList>
    </citation>
    <scope>NUCLEOTIDE SEQUENCE [LARGE SCALE GENOMIC DNA]</scope>
    <source>
        <strain evidence="8 9">PW21</strain>
    </source>
</reference>
<dbReference type="PANTHER" id="PTHR10885">
    <property type="entry name" value="ISOPENTENYL-DIPHOSPHATE DELTA-ISOMERASE"/>
    <property type="match status" value="1"/>
</dbReference>
<gene>
    <name evidence="8" type="ORF">DNL40_12915</name>
</gene>
<dbReference type="InterPro" id="IPR015797">
    <property type="entry name" value="NUDIX_hydrolase-like_dom_sf"/>
</dbReference>